<dbReference type="InterPro" id="IPR021190">
    <property type="entry name" value="Pept_M10A"/>
</dbReference>
<dbReference type="InterPro" id="IPR024079">
    <property type="entry name" value="MetalloPept_cat_dom_sf"/>
</dbReference>
<dbReference type="SUPFAM" id="SSF47090">
    <property type="entry name" value="PGBD-like"/>
    <property type="match status" value="1"/>
</dbReference>
<evidence type="ECO:0000256" key="9">
    <source>
        <dbReference type="PIRSR" id="PIRSR621190-1"/>
    </source>
</evidence>
<feature type="active site" evidence="9">
    <location>
        <position position="217"/>
    </location>
</feature>
<feature type="binding site" evidence="10">
    <location>
        <position position="195"/>
    </location>
    <ligand>
        <name>Ca(2+)</name>
        <dbReference type="ChEBI" id="CHEBI:29108"/>
        <label>3</label>
    </ligand>
</feature>
<keyword evidence="3 10" id="KW-0479">Metal-binding</keyword>
<evidence type="ECO:0000256" key="11">
    <source>
        <dbReference type="PIRSR" id="PIRSR621190-5"/>
    </source>
</evidence>
<accession>A0A3M6TPM1</accession>
<evidence type="ECO:0000256" key="2">
    <source>
        <dbReference type="ARBA" id="ARBA00022670"/>
    </source>
</evidence>
<dbReference type="EMBL" id="RCHS01003214">
    <property type="protein sequence ID" value="RMX43367.1"/>
    <property type="molecule type" value="Genomic_DNA"/>
</dbReference>
<dbReference type="GO" id="GO:0030574">
    <property type="term" value="P:collagen catabolic process"/>
    <property type="evidence" value="ECO:0007669"/>
    <property type="project" value="TreeGrafter"/>
</dbReference>
<feature type="binding site" evidence="10">
    <location>
        <position position="193"/>
    </location>
    <ligand>
        <name>Ca(2+)</name>
        <dbReference type="ChEBI" id="CHEBI:29108"/>
        <label>1</label>
    </ligand>
</feature>
<dbReference type="Proteomes" id="UP000275408">
    <property type="component" value="Unassembled WGS sequence"/>
</dbReference>
<feature type="binding site" evidence="10">
    <location>
        <position position="192"/>
    </location>
    <ligand>
        <name>Ca(2+)</name>
        <dbReference type="ChEBI" id="CHEBI:29108"/>
        <label>3</label>
    </ligand>
</feature>
<feature type="binding site" evidence="10">
    <location>
        <position position="172"/>
    </location>
    <ligand>
        <name>Ca(2+)</name>
        <dbReference type="ChEBI" id="CHEBI:29108"/>
        <label>3</label>
    </ligand>
</feature>
<dbReference type="Pfam" id="PF00413">
    <property type="entry name" value="Peptidase_M10"/>
    <property type="match status" value="1"/>
</dbReference>
<feature type="binding site" evidence="10">
    <location>
        <position position="112"/>
    </location>
    <ligand>
        <name>Ca(2+)</name>
        <dbReference type="ChEBI" id="CHEBI:29108"/>
        <label>1</label>
    </ligand>
</feature>
<dbReference type="InterPro" id="IPR033739">
    <property type="entry name" value="M10A_MMP"/>
</dbReference>
<dbReference type="STRING" id="46731.A0A3M6TPM1"/>
<dbReference type="InterPro" id="IPR036365">
    <property type="entry name" value="PGBD-like_sf"/>
</dbReference>
<feature type="binding site" evidence="10">
    <location>
        <position position="180"/>
    </location>
    <ligand>
        <name>Zn(2+)</name>
        <dbReference type="ChEBI" id="CHEBI:29105"/>
        <label>1</label>
    </ligand>
</feature>
<gene>
    <name evidence="13" type="ORF">pdam_00016087</name>
</gene>
<dbReference type="GO" id="GO:0031012">
    <property type="term" value="C:extracellular matrix"/>
    <property type="evidence" value="ECO:0007669"/>
    <property type="project" value="InterPro"/>
</dbReference>
<feature type="binding site" evidence="10">
    <location>
        <position position="220"/>
    </location>
    <ligand>
        <name>Zn(2+)</name>
        <dbReference type="ChEBI" id="CHEBI:29105"/>
        <label>2</label>
        <note>catalytic</note>
    </ligand>
</feature>
<evidence type="ECO:0000313" key="13">
    <source>
        <dbReference type="EMBL" id="RMX43367.1"/>
    </source>
</evidence>
<feature type="short sequence motif" description="Cysteine switch" evidence="11">
    <location>
        <begin position="73"/>
        <end position="80"/>
    </location>
</feature>
<proteinExistence type="inferred from homology"/>
<comment type="caution">
    <text evidence="13">The sequence shown here is derived from an EMBL/GenBank/DDBJ whole genome shotgun (WGS) entry which is preliminary data.</text>
</comment>
<evidence type="ECO:0000256" key="10">
    <source>
        <dbReference type="PIRSR" id="PIRSR621190-2"/>
    </source>
</evidence>
<dbReference type="Gene3D" id="3.40.390.10">
    <property type="entry name" value="Collagenase (Catalytic Domain)"/>
    <property type="match status" value="1"/>
</dbReference>
<evidence type="ECO:0000256" key="1">
    <source>
        <dbReference type="ARBA" id="ARBA00010370"/>
    </source>
</evidence>
<feature type="binding site" evidence="10">
    <location>
        <position position="234"/>
    </location>
    <ligand>
        <name>Zn(2+)</name>
        <dbReference type="ChEBI" id="CHEBI:29105"/>
        <label>2</label>
        <note>catalytic</note>
    </ligand>
</feature>
<dbReference type="InterPro" id="IPR002477">
    <property type="entry name" value="Peptidoglycan-bd-like"/>
</dbReference>
<dbReference type="InterPro" id="IPR021158">
    <property type="entry name" value="Pept_M10A_Zn_BS"/>
</dbReference>
<dbReference type="Pfam" id="PF01471">
    <property type="entry name" value="PG_binding_1"/>
    <property type="match status" value="1"/>
</dbReference>
<dbReference type="InterPro" id="IPR001818">
    <property type="entry name" value="Pept_M10_metallopeptidase"/>
</dbReference>
<organism evidence="13 14">
    <name type="scientific">Pocillopora damicornis</name>
    <name type="common">Cauliflower coral</name>
    <name type="synonym">Millepora damicornis</name>
    <dbReference type="NCBI Taxonomy" id="46731"/>
    <lineage>
        <taxon>Eukaryota</taxon>
        <taxon>Metazoa</taxon>
        <taxon>Cnidaria</taxon>
        <taxon>Anthozoa</taxon>
        <taxon>Hexacorallia</taxon>
        <taxon>Scleractinia</taxon>
        <taxon>Astrocoeniina</taxon>
        <taxon>Pocilloporidae</taxon>
        <taxon>Pocillopora</taxon>
    </lineage>
</organism>
<keyword evidence="2" id="KW-0645">Protease</keyword>
<evidence type="ECO:0000256" key="4">
    <source>
        <dbReference type="ARBA" id="ARBA00022729"/>
    </source>
</evidence>
<evidence type="ECO:0000256" key="6">
    <source>
        <dbReference type="ARBA" id="ARBA00022833"/>
    </source>
</evidence>
<feature type="binding site" description="in inhibited form" evidence="10">
    <location>
        <position position="75"/>
    </location>
    <ligand>
        <name>Zn(2+)</name>
        <dbReference type="ChEBI" id="CHEBI:29105"/>
        <label>2</label>
        <note>catalytic</note>
    </ligand>
</feature>
<dbReference type="PROSITE" id="PS00546">
    <property type="entry name" value="CYSTEINE_SWITCH"/>
    <property type="match status" value="1"/>
</dbReference>
<dbReference type="OrthoDB" id="406838at2759"/>
<dbReference type="GO" id="GO:0004222">
    <property type="term" value="F:metalloendopeptidase activity"/>
    <property type="evidence" value="ECO:0007669"/>
    <property type="project" value="InterPro"/>
</dbReference>
<feature type="binding site" evidence="10">
    <location>
        <position position="158"/>
    </location>
    <ligand>
        <name>Zn(2+)</name>
        <dbReference type="ChEBI" id="CHEBI:29105"/>
        <label>1</label>
    </ligand>
</feature>
<feature type="binding site" evidence="10">
    <location>
        <position position="226"/>
    </location>
    <ligand>
        <name>Zn(2+)</name>
        <dbReference type="ChEBI" id="CHEBI:29105"/>
        <label>2</label>
        <note>catalytic</note>
    </ligand>
</feature>
<evidence type="ECO:0000256" key="7">
    <source>
        <dbReference type="ARBA" id="ARBA00023049"/>
    </source>
</evidence>
<keyword evidence="7" id="KW-0482">Metalloprotease</keyword>
<feature type="binding site" evidence="10">
    <location>
        <position position="190"/>
    </location>
    <ligand>
        <name>Zn(2+)</name>
        <dbReference type="ChEBI" id="CHEBI:29105"/>
        <label>1</label>
    </ligand>
</feature>
<feature type="non-terminal residue" evidence="13">
    <location>
        <position position="1"/>
    </location>
</feature>
<dbReference type="PANTHER" id="PTHR10201">
    <property type="entry name" value="MATRIX METALLOPROTEINASE"/>
    <property type="match status" value="1"/>
</dbReference>
<reference evidence="13 14" key="1">
    <citation type="journal article" date="2018" name="Sci. Rep.">
        <title>Comparative analysis of the Pocillopora damicornis genome highlights role of immune system in coral evolution.</title>
        <authorList>
            <person name="Cunning R."/>
            <person name="Bay R.A."/>
            <person name="Gillette P."/>
            <person name="Baker A.C."/>
            <person name="Traylor-Knowles N."/>
        </authorList>
    </citation>
    <scope>NUCLEOTIDE SEQUENCE [LARGE SCALE GENOMIC DNA]</scope>
    <source>
        <strain evidence="13">RSMAS</strain>
        <tissue evidence="13">Whole animal</tissue>
    </source>
</reference>
<dbReference type="InterPro" id="IPR006026">
    <property type="entry name" value="Peptidase_Metallo"/>
</dbReference>
<evidence type="ECO:0000256" key="8">
    <source>
        <dbReference type="ARBA" id="ARBA00023145"/>
    </source>
</evidence>
<comment type="cofactor">
    <cofactor evidence="10">
        <name>Zn(2+)</name>
        <dbReference type="ChEBI" id="CHEBI:29105"/>
    </cofactor>
    <text evidence="10">Binds 2 Zn(2+) ions per subunit.</text>
</comment>
<comment type="similarity">
    <text evidence="1">Belongs to the peptidase M10A family.</text>
</comment>
<feature type="binding site" evidence="10">
    <location>
        <position position="173"/>
    </location>
    <ligand>
        <name>Ca(2+)</name>
        <dbReference type="ChEBI" id="CHEBI:29108"/>
        <label>3</label>
    </ligand>
</feature>
<keyword evidence="14" id="KW-1185">Reference proteome</keyword>
<dbReference type="GO" id="GO:0008270">
    <property type="term" value="F:zinc ion binding"/>
    <property type="evidence" value="ECO:0007669"/>
    <property type="project" value="InterPro"/>
</dbReference>
<evidence type="ECO:0000256" key="3">
    <source>
        <dbReference type="ARBA" id="ARBA00022723"/>
    </source>
</evidence>
<dbReference type="PRINTS" id="PR00138">
    <property type="entry name" value="MATRIXIN"/>
</dbReference>
<dbReference type="CDD" id="cd04278">
    <property type="entry name" value="ZnMc_MMP"/>
    <property type="match status" value="1"/>
</dbReference>
<dbReference type="SUPFAM" id="SSF55486">
    <property type="entry name" value="Metalloproteases ('zincins'), catalytic domain"/>
    <property type="match status" value="1"/>
</dbReference>
<dbReference type="GO" id="GO:0006508">
    <property type="term" value="P:proteolysis"/>
    <property type="evidence" value="ECO:0007669"/>
    <property type="project" value="UniProtKB-KW"/>
</dbReference>
<dbReference type="PANTHER" id="PTHR10201:SF291">
    <property type="entry name" value="MATRIX METALLOPROTEINASE 1, ISOFORM C-RELATED"/>
    <property type="match status" value="1"/>
</dbReference>
<dbReference type="GO" id="GO:0030198">
    <property type="term" value="P:extracellular matrix organization"/>
    <property type="evidence" value="ECO:0007669"/>
    <property type="project" value="TreeGrafter"/>
</dbReference>
<feature type="binding site" evidence="10">
    <location>
        <position position="195"/>
    </location>
    <ligand>
        <name>Ca(2+)</name>
        <dbReference type="ChEBI" id="CHEBI:29108"/>
        <label>1</label>
    </ligand>
</feature>
<dbReference type="SMART" id="SM00235">
    <property type="entry name" value="ZnMc"/>
    <property type="match status" value="1"/>
</dbReference>
<evidence type="ECO:0000259" key="12">
    <source>
        <dbReference type="SMART" id="SM00235"/>
    </source>
</evidence>
<evidence type="ECO:0000313" key="14">
    <source>
        <dbReference type="Proteomes" id="UP000275408"/>
    </source>
</evidence>
<keyword evidence="5" id="KW-0378">Hydrolase</keyword>
<feature type="binding site" evidence="10">
    <location>
        <position position="148"/>
    </location>
    <ligand>
        <name>Ca(2+)</name>
        <dbReference type="ChEBI" id="CHEBI:29108"/>
        <label>2</label>
    </ligand>
</feature>
<keyword evidence="10" id="KW-0106">Calcium</keyword>
<sequence>NSDYAFEILKSNIDVVCLMCSDFQKYLSDYHYLSPSRSGNHDVKTALKNFQKFFGLPVTGELDEETLYQMKKPRCGVPDVDENGGRLRIKRFSTWGKWRKTDLKYYLSFGEDMSEADQARVMARAFQMWSAVASKLRFTRTLSVSNADFRISFGKRKHSGVPGERQCYSDFDGKGKVLAHAFYPQDGRLHFDDDEYFTETGSWWNGSQSLLYVAVHEIGHALGLRHSDVKGTVMWPTASRGTPKLHQDDIDGIRSLYGTWKALKKEVDWEVFSLLLARLNSVIDNLDTYFSGS</sequence>
<name>A0A3M6TPM1_POCDA</name>
<feature type="binding site" evidence="10">
    <location>
        <position position="216"/>
    </location>
    <ligand>
        <name>Zn(2+)</name>
        <dbReference type="ChEBI" id="CHEBI:29105"/>
        <label>2</label>
        <note>catalytic</note>
    </ligand>
</feature>
<evidence type="ECO:0000256" key="5">
    <source>
        <dbReference type="ARBA" id="ARBA00022801"/>
    </source>
</evidence>
<keyword evidence="4" id="KW-0732">Signal</keyword>
<keyword evidence="6 10" id="KW-0862">Zinc</keyword>
<comment type="cofactor">
    <cofactor evidence="10">
        <name>Ca(2+)</name>
        <dbReference type="ChEBI" id="CHEBI:29108"/>
    </cofactor>
    <text evidence="10">Can bind about 5 Ca(2+) ions per subunit.</text>
</comment>
<feature type="domain" description="Peptidase metallopeptidase" evidence="12">
    <location>
        <begin position="94"/>
        <end position="259"/>
    </location>
</feature>
<keyword evidence="8" id="KW-0865">Zymogen</keyword>
<dbReference type="AlphaFoldDB" id="A0A3M6TPM1"/>
<protein>
    <recommendedName>
        <fullName evidence="12">Peptidase metallopeptidase domain-containing protein</fullName>
    </recommendedName>
</protein>